<accession>A0A7I4YSJ1</accession>
<reference evidence="2" key="1">
    <citation type="submission" date="2020-12" db="UniProtKB">
        <authorList>
            <consortium name="WormBaseParasite"/>
        </authorList>
    </citation>
    <scope>IDENTIFICATION</scope>
    <source>
        <strain evidence="2">MHco3</strain>
    </source>
</reference>
<keyword evidence="1" id="KW-1185">Reference proteome</keyword>
<protein>
    <submittedName>
        <fullName evidence="2">Copper-fist domain-containing protein</fullName>
    </submittedName>
</protein>
<dbReference type="WBParaSite" id="HCON_00132580-00001">
    <property type="protein sequence ID" value="HCON_00132580-00001"/>
    <property type="gene ID" value="HCON_00132580"/>
</dbReference>
<proteinExistence type="predicted"/>
<dbReference type="AlphaFoldDB" id="A0A7I4YSJ1"/>
<name>A0A7I4YSJ1_HAECO</name>
<organism evidence="1 2">
    <name type="scientific">Haemonchus contortus</name>
    <name type="common">Barber pole worm</name>
    <dbReference type="NCBI Taxonomy" id="6289"/>
    <lineage>
        <taxon>Eukaryota</taxon>
        <taxon>Metazoa</taxon>
        <taxon>Ecdysozoa</taxon>
        <taxon>Nematoda</taxon>
        <taxon>Chromadorea</taxon>
        <taxon>Rhabditida</taxon>
        <taxon>Rhabditina</taxon>
        <taxon>Rhabditomorpha</taxon>
        <taxon>Strongyloidea</taxon>
        <taxon>Trichostrongylidae</taxon>
        <taxon>Haemonchus</taxon>
    </lineage>
</organism>
<sequence>DTKECCCKGTYKCEKSISRRSGVDHKADCCSSTEVAPNGLHPDVPKEMRLVPSGQRCSRERSSMPKMHLDRQPSDFLPSVAAPSAVVLQYKSLDDMLA</sequence>
<evidence type="ECO:0000313" key="1">
    <source>
        <dbReference type="Proteomes" id="UP000025227"/>
    </source>
</evidence>
<dbReference type="Proteomes" id="UP000025227">
    <property type="component" value="Unplaced"/>
</dbReference>
<evidence type="ECO:0000313" key="2">
    <source>
        <dbReference type="WBParaSite" id="HCON_00132580-00001"/>
    </source>
</evidence>